<accession>A0A2T7D1Z5</accession>
<dbReference type="PANTHER" id="PTHR33143">
    <property type="entry name" value="F16F4.1 PROTEIN-RELATED"/>
    <property type="match status" value="1"/>
</dbReference>
<sequence>MPSHSPAAVSPSTMQRHHGLQGPRPATLKVTNKADLQGRKKRPVQQQQQQPVIIYVETPKVVHAQPSEFKSVVQRLTGAPPPSSSSSMLLSSASSLLPPPPQFPLQLYGQLPLVASSSLWSTTTTVAAAPATPPASCLPADAAASVVRSLGFFISDDQLISPAAFLYDHQSRQSMMAAAGPAGAAVQTPNPLLVPSSLGACYQGDLFVNQQ</sequence>
<name>A0A2T7D1Z5_9POAL</name>
<organism evidence="3 4">
    <name type="scientific">Panicum hallii var. hallii</name>
    <dbReference type="NCBI Taxonomy" id="1504633"/>
    <lineage>
        <taxon>Eukaryota</taxon>
        <taxon>Viridiplantae</taxon>
        <taxon>Streptophyta</taxon>
        <taxon>Embryophyta</taxon>
        <taxon>Tracheophyta</taxon>
        <taxon>Spermatophyta</taxon>
        <taxon>Magnoliopsida</taxon>
        <taxon>Liliopsida</taxon>
        <taxon>Poales</taxon>
        <taxon>Poaceae</taxon>
        <taxon>PACMAD clade</taxon>
        <taxon>Panicoideae</taxon>
        <taxon>Panicodae</taxon>
        <taxon>Paniceae</taxon>
        <taxon>Panicinae</taxon>
        <taxon>Panicum</taxon>
        <taxon>Panicum sect. Panicum</taxon>
    </lineage>
</organism>
<dbReference type="PANTHER" id="PTHR33143:SF39">
    <property type="entry name" value="VQ DOMAIN-CONTAINING PROTEIN"/>
    <property type="match status" value="1"/>
</dbReference>
<dbReference type="OrthoDB" id="1518325at2759"/>
<feature type="region of interest" description="Disordered" evidence="1">
    <location>
        <begin position="73"/>
        <end position="93"/>
    </location>
</feature>
<reference evidence="3 4" key="1">
    <citation type="submission" date="2018-04" db="EMBL/GenBank/DDBJ databases">
        <title>WGS assembly of Panicum hallii var. hallii HAL2.</title>
        <authorList>
            <person name="Lovell J."/>
            <person name="Jenkins J."/>
            <person name="Lowry D."/>
            <person name="Mamidi S."/>
            <person name="Sreedasyam A."/>
            <person name="Weng X."/>
            <person name="Barry K."/>
            <person name="Bonette J."/>
            <person name="Campitelli B."/>
            <person name="Daum C."/>
            <person name="Gordon S."/>
            <person name="Gould B."/>
            <person name="Lipzen A."/>
            <person name="MacQueen A."/>
            <person name="Palacio-Mejia J."/>
            <person name="Plott C."/>
            <person name="Shakirov E."/>
            <person name="Shu S."/>
            <person name="Yoshinaga Y."/>
            <person name="Zane M."/>
            <person name="Rokhsar D."/>
            <person name="Grimwood J."/>
            <person name="Schmutz J."/>
            <person name="Juenger T."/>
        </authorList>
    </citation>
    <scope>NUCLEOTIDE SEQUENCE [LARGE SCALE GENOMIC DNA]</scope>
    <source>
        <strain evidence="4">cv. HAL2</strain>
    </source>
</reference>
<evidence type="ECO:0000313" key="3">
    <source>
        <dbReference type="EMBL" id="PUZ49608.1"/>
    </source>
</evidence>
<dbReference type="AlphaFoldDB" id="A0A2T7D1Z5"/>
<evidence type="ECO:0000256" key="1">
    <source>
        <dbReference type="SAM" id="MobiDB-lite"/>
    </source>
</evidence>
<keyword evidence="4" id="KW-1185">Reference proteome</keyword>
<dbReference type="InterPro" id="IPR039607">
    <property type="entry name" value="VQ_8/17/18/20/21/25"/>
</dbReference>
<feature type="compositionally biased region" description="Low complexity" evidence="1">
    <location>
        <begin position="84"/>
        <end position="93"/>
    </location>
</feature>
<evidence type="ECO:0000313" key="4">
    <source>
        <dbReference type="Proteomes" id="UP000244336"/>
    </source>
</evidence>
<dbReference type="EMBL" id="CM009755">
    <property type="protein sequence ID" value="PUZ49608.1"/>
    <property type="molecule type" value="Genomic_DNA"/>
</dbReference>
<dbReference type="InterPro" id="IPR008889">
    <property type="entry name" value="VQ"/>
</dbReference>
<dbReference type="GO" id="GO:0005634">
    <property type="term" value="C:nucleus"/>
    <property type="evidence" value="ECO:0007669"/>
    <property type="project" value="TreeGrafter"/>
</dbReference>
<dbReference type="Proteomes" id="UP000244336">
    <property type="component" value="Chromosome 7"/>
</dbReference>
<feature type="domain" description="VQ" evidence="2">
    <location>
        <begin position="58"/>
        <end position="82"/>
    </location>
</feature>
<gene>
    <name evidence="3" type="ORF">GQ55_7G339800</name>
</gene>
<dbReference type="Pfam" id="PF05678">
    <property type="entry name" value="VQ"/>
    <property type="match status" value="1"/>
</dbReference>
<proteinExistence type="predicted"/>
<dbReference type="Gramene" id="PUZ49608">
    <property type="protein sequence ID" value="PUZ49608"/>
    <property type="gene ID" value="GQ55_7G339800"/>
</dbReference>
<dbReference type="STRING" id="1504633.A0A2T7D1Z5"/>
<feature type="region of interest" description="Disordered" evidence="1">
    <location>
        <begin position="1"/>
        <end position="50"/>
    </location>
</feature>
<evidence type="ECO:0000259" key="2">
    <source>
        <dbReference type="Pfam" id="PF05678"/>
    </source>
</evidence>
<protein>
    <recommendedName>
        <fullName evidence="2">VQ domain-containing protein</fullName>
    </recommendedName>
</protein>